<dbReference type="Proteomes" id="UP000226431">
    <property type="component" value="Unassembled WGS sequence"/>
</dbReference>
<feature type="chain" id="PRO_5013084139" description="Enterotoxin" evidence="1">
    <location>
        <begin position="17"/>
        <end position="656"/>
    </location>
</feature>
<dbReference type="SUPFAM" id="SSF56399">
    <property type="entry name" value="ADP-ribosylation"/>
    <property type="match status" value="1"/>
</dbReference>
<dbReference type="Gene3D" id="3.90.210.10">
    <property type="entry name" value="Heat-Labile Enterotoxin, subunit A"/>
    <property type="match status" value="2"/>
</dbReference>
<dbReference type="EMBL" id="NJES01000056">
    <property type="protein sequence ID" value="PHH79111.1"/>
    <property type="molecule type" value="Genomic_DNA"/>
</dbReference>
<dbReference type="AlphaFoldDB" id="A0A2C5ZIS0"/>
<reference evidence="2 3" key="1">
    <citation type="submission" date="2017-06" db="EMBL/GenBank/DDBJ databases">
        <title>Ant-infecting Ophiocordyceps genomes reveal a high diversity of potential behavioral manipulation genes and a possible major role for enterotoxins.</title>
        <authorList>
            <person name="De Bekker C."/>
            <person name="Evans H.C."/>
            <person name="Brachmann A."/>
            <person name="Hughes D.P."/>
        </authorList>
    </citation>
    <scope>NUCLEOTIDE SEQUENCE [LARGE SCALE GENOMIC DNA]</scope>
    <source>
        <strain evidence="2 3">Map16</strain>
    </source>
</reference>
<sequence length="656" mass="72887">MHWLRILLSAAPLGLAWPEPGGSVPARRHPNPPAAQEGFVYLGHEMDPRTVRNHGGFQPQGAGWEHDEEAFSIDHHYSAGPNGCDLNGSGVSGNWLYEIRATPNMLDDQWPEPYPDGEVFALGGILWKQVRRYARILHSIENTFNLTTWTNNSDYHGRLYEDSALASMCRVSVEFPRALAWGEVGDAQAQWLERPLFHTAERFMDDVALNLVGSLPLDFSSYGVNESFPGSSQGDLSERQVADQRVEHELQHLGPGGEHLDVFIREGRESLQALIEDGHMNQAGCAAWLRPQGPMEKRAEEHQEQPQSDSCCKVAAAFRKEKRRGQQVREVFGISLNEMRQLMAGQFDGLNCALLVARMREKADPNGSLETKGVYIIDEPTEESNLRNCQWAKEMVTPHPTEAIFYADDLWPAEAKLQGGFLPPDGTTAFSASRTFGAAAKRAGAFASKGTQGLAGVVYLVRATPNMLVTNMTVPMVVGGIVWKQVMGWVYVPHNYQPPKDNGTQATGSQIRFMELLNQLSQRDTTLFEHNPDYDTSMNQYTAHGEYINFVNKPAQLLRDFMDAYGDPVGWSGDFPLFQRPARETAVVPAVHSANLLRRVRDILTGPWGSLLTWLTASAALVFPVLGEIVAADRILNAALQGGRVNLLHMLRFTMV</sequence>
<gene>
    <name evidence="2" type="ORF">CDD80_5577</name>
</gene>
<proteinExistence type="predicted"/>
<keyword evidence="3" id="KW-1185">Reference proteome</keyword>
<name>A0A2C5ZIS0_9HYPO</name>
<dbReference type="OrthoDB" id="4922995at2759"/>
<organism evidence="2 3">
    <name type="scientific">Ophiocordyceps camponoti-rufipedis</name>
    <dbReference type="NCBI Taxonomy" id="2004952"/>
    <lineage>
        <taxon>Eukaryota</taxon>
        <taxon>Fungi</taxon>
        <taxon>Dikarya</taxon>
        <taxon>Ascomycota</taxon>
        <taxon>Pezizomycotina</taxon>
        <taxon>Sordariomycetes</taxon>
        <taxon>Hypocreomycetidae</taxon>
        <taxon>Hypocreales</taxon>
        <taxon>Ophiocordycipitaceae</taxon>
        <taxon>Ophiocordyceps</taxon>
    </lineage>
</organism>
<protein>
    <recommendedName>
        <fullName evidence="4">Enterotoxin</fullName>
    </recommendedName>
</protein>
<evidence type="ECO:0000313" key="2">
    <source>
        <dbReference type="EMBL" id="PHH79111.1"/>
    </source>
</evidence>
<evidence type="ECO:0008006" key="4">
    <source>
        <dbReference type="Google" id="ProtNLM"/>
    </source>
</evidence>
<feature type="signal peptide" evidence="1">
    <location>
        <begin position="1"/>
        <end position="16"/>
    </location>
</feature>
<keyword evidence="1" id="KW-0732">Signal</keyword>
<comment type="caution">
    <text evidence="2">The sequence shown here is derived from an EMBL/GenBank/DDBJ whole genome shotgun (WGS) entry which is preliminary data.</text>
</comment>
<evidence type="ECO:0000256" key="1">
    <source>
        <dbReference type="SAM" id="SignalP"/>
    </source>
</evidence>
<accession>A0A2C5ZIS0</accession>
<evidence type="ECO:0000313" key="3">
    <source>
        <dbReference type="Proteomes" id="UP000226431"/>
    </source>
</evidence>